<keyword evidence="8" id="KW-0689">Ribosomal protein</keyword>
<dbReference type="FunFam" id="1.10.10.10:FF:000255">
    <property type="entry name" value="40S ribosomal protein S19"/>
    <property type="match status" value="1"/>
</dbReference>
<dbReference type="Pfam" id="PF15791">
    <property type="entry name" value="DMRT-like"/>
    <property type="match status" value="1"/>
</dbReference>
<proteinExistence type="inferred from homology"/>
<dbReference type="PANTHER" id="PTHR12322:SF124">
    <property type="entry name" value="DOUBLESEX- AND MAB-3-RELATED TRANSCRIPTION FACTOR C2"/>
    <property type="match status" value="1"/>
</dbReference>
<organism evidence="20 21">
    <name type="scientific">Ovis aries</name>
    <name type="common">Sheep</name>
    <dbReference type="NCBI Taxonomy" id="9940"/>
    <lineage>
        <taxon>Eukaryota</taxon>
        <taxon>Metazoa</taxon>
        <taxon>Chordata</taxon>
        <taxon>Craniata</taxon>
        <taxon>Vertebrata</taxon>
        <taxon>Euteleostomi</taxon>
        <taxon>Mammalia</taxon>
        <taxon>Eutheria</taxon>
        <taxon>Laurasiatheria</taxon>
        <taxon>Artiodactyla</taxon>
        <taxon>Ruminantia</taxon>
        <taxon>Pecora</taxon>
        <taxon>Bovidae</taxon>
        <taxon>Caprinae</taxon>
        <taxon>Ovis</taxon>
    </lineage>
</organism>
<dbReference type="Gene3D" id="2.60.40.10">
    <property type="entry name" value="Immunoglobulins"/>
    <property type="match status" value="1"/>
</dbReference>
<comment type="similarity">
    <text evidence="4">Belongs to the eukaryotic ribosomal protein eS19 family.</text>
</comment>
<evidence type="ECO:0000256" key="6">
    <source>
        <dbReference type="ARBA" id="ARBA00022723"/>
    </source>
</evidence>
<dbReference type="GO" id="GO:0003735">
    <property type="term" value="F:structural constituent of ribosome"/>
    <property type="evidence" value="ECO:0007669"/>
    <property type="project" value="InterPro"/>
</dbReference>
<name>A0A836A281_SHEEP</name>
<comment type="similarity">
    <text evidence="3">Belongs to the DMRT family.</text>
</comment>
<dbReference type="GO" id="GO:0006355">
    <property type="term" value="P:regulation of DNA-templated transcription"/>
    <property type="evidence" value="ECO:0007669"/>
    <property type="project" value="InterPro"/>
</dbReference>
<dbReference type="EMBL" id="JAEMGP010000014">
    <property type="protein sequence ID" value="KAG5200838.1"/>
    <property type="molecule type" value="Genomic_DNA"/>
</dbReference>
<dbReference type="SUPFAM" id="SSF82927">
    <property type="entry name" value="Cysteine-rich DNA binding domain, (DM domain)"/>
    <property type="match status" value="1"/>
</dbReference>
<feature type="region of interest" description="Disordered" evidence="17">
    <location>
        <begin position="264"/>
        <end position="322"/>
    </location>
</feature>
<dbReference type="Pfam" id="PF00751">
    <property type="entry name" value="DM"/>
    <property type="match status" value="1"/>
</dbReference>
<keyword evidence="9" id="KW-0805">Transcription regulation</keyword>
<evidence type="ECO:0000256" key="11">
    <source>
        <dbReference type="ARBA" id="ARBA00023163"/>
    </source>
</evidence>
<dbReference type="InterPro" id="IPR013783">
    <property type="entry name" value="Ig-like_fold"/>
</dbReference>
<evidence type="ECO:0000256" key="9">
    <source>
        <dbReference type="ARBA" id="ARBA00023015"/>
    </source>
</evidence>
<dbReference type="InterPro" id="IPR036407">
    <property type="entry name" value="DM_DNA-bd_sf"/>
</dbReference>
<dbReference type="GO" id="GO:0006412">
    <property type="term" value="P:translation"/>
    <property type="evidence" value="ECO:0007669"/>
    <property type="project" value="InterPro"/>
</dbReference>
<dbReference type="SMART" id="SM00301">
    <property type="entry name" value="DM"/>
    <property type="match status" value="1"/>
</dbReference>
<dbReference type="GO" id="GO:0005730">
    <property type="term" value="C:nucleolus"/>
    <property type="evidence" value="ECO:0007669"/>
    <property type="project" value="UniProtKB-SubCell"/>
</dbReference>
<dbReference type="PROSITE" id="PS00628">
    <property type="entry name" value="RIBOSOMAL_S19E"/>
    <property type="match status" value="1"/>
</dbReference>
<feature type="chain" id="PRO_5032434114" description="Small ribosomal subunit protein eS19" evidence="18">
    <location>
        <begin position="31"/>
        <end position="687"/>
    </location>
</feature>
<dbReference type="PROSITE" id="PS40000">
    <property type="entry name" value="DM_1"/>
    <property type="match status" value="1"/>
</dbReference>
<keyword evidence="12 16" id="KW-0539">Nucleus</keyword>
<dbReference type="Proteomes" id="UP000664991">
    <property type="component" value="Chromosome 14"/>
</dbReference>
<dbReference type="InterPro" id="IPR031577">
    <property type="entry name" value="DMRT-C1/C2_C"/>
</dbReference>
<evidence type="ECO:0000313" key="20">
    <source>
        <dbReference type="EMBL" id="KAG5200838.1"/>
    </source>
</evidence>
<dbReference type="InterPro" id="IPR036179">
    <property type="entry name" value="Ig-like_dom_sf"/>
</dbReference>
<evidence type="ECO:0000313" key="21">
    <source>
        <dbReference type="Proteomes" id="UP000664991"/>
    </source>
</evidence>
<dbReference type="InterPro" id="IPR018277">
    <property type="entry name" value="Ribosomal_eS19_CS"/>
</dbReference>
<accession>A0A836A281</accession>
<evidence type="ECO:0000256" key="13">
    <source>
        <dbReference type="ARBA" id="ARBA00023274"/>
    </source>
</evidence>
<reference evidence="20 21" key="1">
    <citation type="submission" date="2020-12" db="EMBL/GenBank/DDBJ databases">
        <title>De novo assembly of Tibetan sheep genome.</title>
        <authorList>
            <person name="Li X."/>
        </authorList>
    </citation>
    <scope>NUCLEOTIDE SEQUENCE [LARGE SCALE GENOMIC DNA]</scope>
    <source>
        <tissue evidence="20">Heart</tissue>
    </source>
</reference>
<keyword evidence="6 16" id="KW-0479">Metal-binding</keyword>
<evidence type="ECO:0000256" key="16">
    <source>
        <dbReference type="PROSITE-ProRule" id="PRU00070"/>
    </source>
</evidence>
<feature type="DNA-binding region" description="DM" evidence="16">
    <location>
        <begin position="203"/>
        <end position="250"/>
    </location>
</feature>
<dbReference type="SMART" id="SM01413">
    <property type="entry name" value="Ribosomal_S19e"/>
    <property type="match status" value="1"/>
</dbReference>
<comment type="caution">
    <text evidence="20">The sequence shown here is derived from an EMBL/GenBank/DDBJ whole genome shotgun (WGS) entry which is preliminary data.</text>
</comment>
<dbReference type="InterPro" id="IPR036390">
    <property type="entry name" value="WH_DNA-bd_sf"/>
</dbReference>
<dbReference type="AlphaFoldDB" id="A0A836A281"/>
<dbReference type="InterPro" id="IPR026607">
    <property type="entry name" value="DMRT"/>
</dbReference>
<evidence type="ECO:0000256" key="4">
    <source>
        <dbReference type="ARBA" id="ARBA00010014"/>
    </source>
</evidence>
<evidence type="ECO:0000256" key="3">
    <source>
        <dbReference type="ARBA" id="ARBA00006834"/>
    </source>
</evidence>
<sequence length="687" mass="74337">MEPPSGPASRRHVPWSRLLLAALLPTPVITSNNSNPGQHEDTVVLTCRFETWDVFYMYSVNNQSLPNSVELDLCKGNRTLTVFNVTRHDTGLYVREAGDPENVTHDDPSTQNGLCRENSPALNREIVIVIMIGILDMVPLAALSPRPPYPAPSQLFPSMRSMDPNEMPAVHHCPSDSATGVETRAPQGMELIPRRAVSRSPTCARCRNHGVTAHLKGHKRLCLFQACECHKCVLILERRRVMAAQVALRRQQEAQLKRHLAQGLMRGAAPPKAPSRVKKGVTRPGVHSGKENIAPQPQTPHHVVPLALTPPGKNSRGPLLLSRPPEALPLPWTPMPPGPWAPGHWLPPGLSMPTPVVCRLLCQEPAVPLHPFPGFDPGTALRLPTHGPLPACTGSHPILTAPLSGESQGPSTLPRTCSTLILQPCGTPDPLLLQPQAPGPSRLTWTSASSERQLQREAAEALVGLKDSSQAPRLTPGPANPAWISLLHPCGPPGAGASKAGNCSKAFGKESECGGYVAVGLGPDRWQSSLSILCSHARLCPQMPGVTVKDVNQQEFVRALAAFLKKSGKLKVPEWVDTVKLAKHKELAPYDENWFYTRAASTARHLYLRGGAGVGSMTKIYGGRQRNGVMPSHFSRGSKSVARRVLQALEGLKMVEKDQDGGRKLTPQGQRDLDRIAGQVAAANKKH</sequence>
<keyword evidence="5" id="KW-0963">Cytoplasm</keyword>
<evidence type="ECO:0000256" key="10">
    <source>
        <dbReference type="ARBA" id="ARBA00023125"/>
    </source>
</evidence>
<dbReference type="GO" id="GO:0008344">
    <property type="term" value="P:adult locomotory behavior"/>
    <property type="evidence" value="ECO:0007669"/>
    <property type="project" value="UniProtKB-ARBA"/>
</dbReference>
<dbReference type="InterPro" id="IPR001275">
    <property type="entry name" value="DM_DNA-bd"/>
</dbReference>
<dbReference type="Gene3D" id="1.10.10.10">
    <property type="entry name" value="Winged helix-like DNA-binding domain superfamily/Winged helix DNA-binding domain"/>
    <property type="match status" value="1"/>
</dbReference>
<evidence type="ECO:0000256" key="7">
    <source>
        <dbReference type="ARBA" id="ARBA00022833"/>
    </source>
</evidence>
<dbReference type="GO" id="GO:0022626">
    <property type="term" value="C:cytosolic ribosome"/>
    <property type="evidence" value="ECO:0007669"/>
    <property type="project" value="UniProtKB-ARBA"/>
</dbReference>
<protein>
    <recommendedName>
        <fullName evidence="14">Small ribosomal subunit protein eS19</fullName>
    </recommendedName>
    <alternativeName>
        <fullName evidence="15">40S ribosomal protein S19</fullName>
    </alternativeName>
</protein>
<feature type="domain" description="DM" evidence="19">
    <location>
        <begin position="203"/>
        <end position="250"/>
    </location>
</feature>
<dbReference type="InterPro" id="IPR036388">
    <property type="entry name" value="WH-like_DNA-bd_sf"/>
</dbReference>
<dbReference type="SUPFAM" id="SSF48726">
    <property type="entry name" value="Immunoglobulin"/>
    <property type="match status" value="1"/>
</dbReference>
<keyword evidence="13" id="KW-0687">Ribonucleoprotein</keyword>
<dbReference type="GO" id="GO:1990904">
    <property type="term" value="C:ribonucleoprotein complex"/>
    <property type="evidence" value="ECO:0007669"/>
    <property type="project" value="UniProtKB-KW"/>
</dbReference>
<evidence type="ECO:0000256" key="14">
    <source>
        <dbReference type="ARBA" id="ARBA00035143"/>
    </source>
</evidence>
<comment type="subcellular location">
    <subcellularLocation>
        <location evidence="1">Cytoplasm</location>
    </subcellularLocation>
    <subcellularLocation>
        <location evidence="2">Nucleus</location>
        <location evidence="2">Nucleolus</location>
    </subcellularLocation>
</comment>
<evidence type="ECO:0000256" key="15">
    <source>
        <dbReference type="ARBA" id="ARBA00035466"/>
    </source>
</evidence>
<evidence type="ECO:0000259" key="19">
    <source>
        <dbReference type="PROSITE" id="PS50809"/>
    </source>
</evidence>
<evidence type="ECO:0000256" key="2">
    <source>
        <dbReference type="ARBA" id="ARBA00004604"/>
    </source>
</evidence>
<gene>
    <name evidence="20" type="ORF">JEQ12_005372</name>
</gene>
<evidence type="ECO:0000256" key="5">
    <source>
        <dbReference type="ARBA" id="ARBA00022490"/>
    </source>
</evidence>
<dbReference type="GO" id="GO:0046872">
    <property type="term" value="F:metal ion binding"/>
    <property type="evidence" value="ECO:0007669"/>
    <property type="project" value="UniProtKB-KW"/>
</dbReference>
<dbReference type="InterPro" id="IPR001266">
    <property type="entry name" value="Ribosomal_eS19"/>
</dbReference>
<dbReference type="SUPFAM" id="SSF46785">
    <property type="entry name" value="Winged helix' DNA-binding domain"/>
    <property type="match status" value="1"/>
</dbReference>
<dbReference type="FunFam" id="4.10.1040.10:FF:000001">
    <property type="entry name" value="doublesex- and mab-3-related transcription factor 1"/>
    <property type="match status" value="1"/>
</dbReference>
<evidence type="ECO:0000256" key="8">
    <source>
        <dbReference type="ARBA" id="ARBA00022980"/>
    </source>
</evidence>
<evidence type="ECO:0000256" key="12">
    <source>
        <dbReference type="ARBA" id="ARBA00023242"/>
    </source>
</evidence>
<feature type="signal peptide" evidence="18">
    <location>
        <begin position="1"/>
        <end position="30"/>
    </location>
</feature>
<dbReference type="Pfam" id="PF01090">
    <property type="entry name" value="Ribosomal_S19e"/>
    <property type="match status" value="1"/>
</dbReference>
<evidence type="ECO:0000256" key="18">
    <source>
        <dbReference type="SAM" id="SignalP"/>
    </source>
</evidence>
<evidence type="ECO:0000256" key="17">
    <source>
        <dbReference type="SAM" id="MobiDB-lite"/>
    </source>
</evidence>
<dbReference type="GO" id="GO:0043565">
    <property type="term" value="F:sequence-specific DNA binding"/>
    <property type="evidence" value="ECO:0007669"/>
    <property type="project" value="InterPro"/>
</dbReference>
<dbReference type="PROSITE" id="PS50809">
    <property type="entry name" value="DM_2"/>
    <property type="match status" value="1"/>
</dbReference>
<keyword evidence="10 16" id="KW-0238">DNA-binding</keyword>
<dbReference type="Gene3D" id="4.10.1040.10">
    <property type="entry name" value="DM DNA-binding domain"/>
    <property type="match status" value="1"/>
</dbReference>
<keyword evidence="11" id="KW-0804">Transcription</keyword>
<keyword evidence="18" id="KW-0732">Signal</keyword>
<dbReference type="PANTHER" id="PTHR12322">
    <property type="entry name" value="DOUBLESEX AND MAB-3 RELATED TRANSCRIPTION FACTOR DMRT"/>
    <property type="match status" value="1"/>
</dbReference>
<evidence type="ECO:0000256" key="1">
    <source>
        <dbReference type="ARBA" id="ARBA00004496"/>
    </source>
</evidence>
<keyword evidence="7 16" id="KW-0862">Zinc</keyword>